<reference evidence="2 3" key="1">
    <citation type="submission" date="2023-10" db="EMBL/GenBank/DDBJ databases">
        <title>Virgibacillus halophilus 5B73C genome.</title>
        <authorList>
            <person name="Miliotis G."/>
            <person name="Sengupta P."/>
            <person name="Hameed A."/>
            <person name="Chuvochina M."/>
            <person name="Mcdonagh F."/>
            <person name="Simpson A.C."/>
            <person name="Singh N.K."/>
            <person name="Rekha P.D."/>
            <person name="Raman K."/>
            <person name="Hugenholtz P."/>
            <person name="Venkateswaran K."/>
        </authorList>
    </citation>
    <scope>NUCLEOTIDE SEQUENCE [LARGE SCALE GENOMIC DNA]</scope>
    <source>
        <strain evidence="2 3">5B73C</strain>
    </source>
</reference>
<gene>
    <name evidence="2" type="ORF">RWE15_24490</name>
</gene>
<dbReference type="InterPro" id="IPR007730">
    <property type="entry name" value="SPOR-like_dom"/>
</dbReference>
<dbReference type="InterPro" id="IPR036680">
    <property type="entry name" value="SPOR-like_sf"/>
</dbReference>
<name>A0ABU5CE75_9BACI</name>
<feature type="domain" description="SPOR" evidence="1">
    <location>
        <begin position="2"/>
        <end position="80"/>
    </location>
</feature>
<dbReference type="EMBL" id="JAWDIP010000004">
    <property type="protein sequence ID" value="MDY0396877.1"/>
    <property type="molecule type" value="Genomic_DNA"/>
</dbReference>
<dbReference type="Pfam" id="PF05036">
    <property type="entry name" value="SPOR"/>
    <property type="match status" value="1"/>
</dbReference>
<comment type="caution">
    <text evidence="2">The sequence shown here is derived from an EMBL/GenBank/DDBJ whole genome shotgun (WGS) entry which is preliminary data.</text>
</comment>
<dbReference type="PROSITE" id="PS51724">
    <property type="entry name" value="SPOR"/>
    <property type="match status" value="1"/>
</dbReference>
<sequence>MLPGISAFVLQSGIFSEKTNAEQAKNELKSSGFPALVSEKDGQYFLLAGIAASDKEAKKIAGQMKKSKLDVYAKEWPIAEKEIHMEKKEYEWIVGIQKKLQSTLTSMSENGNINSSVWEGTDEKQPANSNKLKGIRADVSAMAKLGTEATEENKQQLLLQIFQDYESISGD</sequence>
<proteinExistence type="predicted"/>
<accession>A0ABU5CE75</accession>
<dbReference type="SUPFAM" id="SSF110997">
    <property type="entry name" value="Sporulation related repeat"/>
    <property type="match status" value="1"/>
</dbReference>
<evidence type="ECO:0000259" key="1">
    <source>
        <dbReference type="PROSITE" id="PS51724"/>
    </source>
</evidence>
<protein>
    <submittedName>
        <fullName evidence="2">SPOR domain-containing protein</fullName>
    </submittedName>
</protein>
<keyword evidence="3" id="KW-1185">Reference proteome</keyword>
<evidence type="ECO:0000313" key="2">
    <source>
        <dbReference type="EMBL" id="MDY0396877.1"/>
    </source>
</evidence>
<dbReference type="Proteomes" id="UP001281447">
    <property type="component" value="Unassembled WGS sequence"/>
</dbReference>
<evidence type="ECO:0000313" key="3">
    <source>
        <dbReference type="Proteomes" id="UP001281447"/>
    </source>
</evidence>
<organism evidence="2 3">
    <name type="scientific">Tigheibacillus halophilus</name>
    <dbReference type="NCBI Taxonomy" id="361280"/>
    <lineage>
        <taxon>Bacteria</taxon>
        <taxon>Bacillati</taxon>
        <taxon>Bacillota</taxon>
        <taxon>Bacilli</taxon>
        <taxon>Bacillales</taxon>
        <taxon>Bacillaceae</taxon>
        <taxon>Tigheibacillus</taxon>
    </lineage>
</organism>
<dbReference type="Gene3D" id="3.30.70.1070">
    <property type="entry name" value="Sporulation related repeat"/>
    <property type="match status" value="1"/>
</dbReference>